<organism evidence="1 2">
    <name type="scientific">Dissostichus eleginoides</name>
    <name type="common">Patagonian toothfish</name>
    <name type="synonym">Dissostichus amissus</name>
    <dbReference type="NCBI Taxonomy" id="100907"/>
    <lineage>
        <taxon>Eukaryota</taxon>
        <taxon>Metazoa</taxon>
        <taxon>Chordata</taxon>
        <taxon>Craniata</taxon>
        <taxon>Vertebrata</taxon>
        <taxon>Euteleostomi</taxon>
        <taxon>Actinopterygii</taxon>
        <taxon>Neopterygii</taxon>
        <taxon>Teleostei</taxon>
        <taxon>Neoteleostei</taxon>
        <taxon>Acanthomorphata</taxon>
        <taxon>Eupercaria</taxon>
        <taxon>Perciformes</taxon>
        <taxon>Notothenioidei</taxon>
        <taxon>Nototheniidae</taxon>
        <taxon>Dissostichus</taxon>
    </lineage>
</organism>
<dbReference type="PANTHER" id="PTHR47641:SF1">
    <property type="entry name" value="GOLGI-ASSOCIATED OLFACTORY SIGNALING REGULATOR"/>
    <property type="match status" value="1"/>
</dbReference>
<dbReference type="EMBL" id="JASDAP010000017">
    <property type="protein sequence ID" value="KAK1888730.1"/>
    <property type="molecule type" value="Genomic_DNA"/>
</dbReference>
<comment type="caution">
    <text evidence="1">The sequence shown here is derived from an EMBL/GenBank/DDBJ whole genome shotgun (WGS) entry which is preliminary data.</text>
</comment>
<sequence>MLTREADFIKHLALCKAKHSAITPIISDPATPIIPDPSTPIISDPATPIIPDPSTPIISDPSTPIIPDPSTPIIPDPAIPIIPDPSIPIIPDPAIPIIPDPSTPIIPDPSIPIIPDPATPIIPDPAIPIIPDPATPIIPDPAIPIIPDPSTPIIPDPATPIIPDPSTPIIPDPATPIIPDPATPIIPDPAIPIIPDPATPIIPDPAIPIIPGGKMQRVRVESVLKKKCPICHVLINKKTVKRHMERKHSAKQKDITASSHLQSECIDPENGVYAVHKAFHGTSIPLHVQNKVWGENQHVSCENNECQVNVELAWRSGIKAYQCTHLKSITYCSSYASPTELDEETLTEMVNNKWFGEDKKRLCLVRQNLAKFDWEESWCRTTQRRICGTVLVQRYHAHTNTLQNGTYFRLTVNYSGKSEAQRRWNA</sequence>
<reference evidence="1" key="1">
    <citation type="submission" date="2023-04" db="EMBL/GenBank/DDBJ databases">
        <title>Chromosome-level genome of Chaenocephalus aceratus.</title>
        <authorList>
            <person name="Park H."/>
        </authorList>
    </citation>
    <scope>NUCLEOTIDE SEQUENCE</scope>
    <source>
        <strain evidence="1">DE</strain>
        <tissue evidence="1">Muscle</tissue>
    </source>
</reference>
<proteinExistence type="predicted"/>
<dbReference type="Proteomes" id="UP001228049">
    <property type="component" value="Unassembled WGS sequence"/>
</dbReference>
<dbReference type="AlphaFoldDB" id="A0AAD9BRD9"/>
<gene>
    <name evidence="1" type="ORF">KUDE01_013410</name>
</gene>
<evidence type="ECO:0000313" key="1">
    <source>
        <dbReference type="EMBL" id="KAK1888730.1"/>
    </source>
</evidence>
<dbReference type="Pfam" id="PF02389">
    <property type="entry name" value="Cornifin"/>
    <property type="match status" value="1"/>
</dbReference>
<dbReference type="PANTHER" id="PTHR47641">
    <property type="entry name" value="PERIAXIN-LIKE"/>
    <property type="match status" value="1"/>
</dbReference>
<name>A0AAD9BRD9_DISEL</name>
<evidence type="ECO:0000313" key="2">
    <source>
        <dbReference type="Proteomes" id="UP001228049"/>
    </source>
</evidence>
<accession>A0AAD9BRD9</accession>
<protein>
    <submittedName>
        <fullName evidence="1">Proteoglycan 4</fullName>
    </submittedName>
</protein>
<keyword evidence="2" id="KW-1185">Reference proteome</keyword>